<reference evidence="2" key="1">
    <citation type="submission" date="2019-10" db="EMBL/GenBank/DDBJ databases">
        <authorList>
            <consortium name="DOE Joint Genome Institute"/>
            <person name="Kuo A."/>
            <person name="Miyauchi S."/>
            <person name="Kiss E."/>
            <person name="Drula E."/>
            <person name="Kohler A."/>
            <person name="Sanchez-Garcia M."/>
            <person name="Andreopoulos B."/>
            <person name="Barry K.W."/>
            <person name="Bonito G."/>
            <person name="Buee M."/>
            <person name="Carver A."/>
            <person name="Chen C."/>
            <person name="Cichocki N."/>
            <person name="Clum A."/>
            <person name="Culley D."/>
            <person name="Crous P.W."/>
            <person name="Fauchery L."/>
            <person name="Girlanda M."/>
            <person name="Hayes R."/>
            <person name="Keri Z."/>
            <person name="LaButti K."/>
            <person name="Lipzen A."/>
            <person name="Lombard V."/>
            <person name="Magnuson J."/>
            <person name="Maillard F."/>
            <person name="Morin E."/>
            <person name="Murat C."/>
            <person name="Nolan M."/>
            <person name="Ohm R."/>
            <person name="Pangilinan J."/>
            <person name="Pereira M."/>
            <person name="Perotto S."/>
            <person name="Peter M."/>
            <person name="Riley R."/>
            <person name="Sitrit Y."/>
            <person name="Stielow B."/>
            <person name="Szollosi G."/>
            <person name="Zifcakova L."/>
            <person name="Stursova M."/>
            <person name="Spatafora J.W."/>
            <person name="Tedersoo L."/>
            <person name="Vaario L.-M."/>
            <person name="Yamada A."/>
            <person name="Yan M."/>
            <person name="Wang P."/>
            <person name="Xu J."/>
            <person name="Bruns T."/>
            <person name="Baldrian P."/>
            <person name="Vilgalys R."/>
            <person name="Henrissat B."/>
            <person name="Grigoriev I.V."/>
            <person name="Hibbett D."/>
            <person name="Nagy L.G."/>
            <person name="Martin F.M."/>
        </authorList>
    </citation>
    <scope>NUCLEOTIDE SEQUENCE</scope>
    <source>
        <strain evidence="2">Prilba</strain>
    </source>
</reference>
<feature type="region of interest" description="Disordered" evidence="1">
    <location>
        <begin position="139"/>
        <end position="161"/>
    </location>
</feature>
<gene>
    <name evidence="2" type="ORF">DFH94DRAFT_730701</name>
</gene>
<organism evidence="2 3">
    <name type="scientific">Russula ochroleuca</name>
    <dbReference type="NCBI Taxonomy" id="152965"/>
    <lineage>
        <taxon>Eukaryota</taxon>
        <taxon>Fungi</taxon>
        <taxon>Dikarya</taxon>
        <taxon>Basidiomycota</taxon>
        <taxon>Agaricomycotina</taxon>
        <taxon>Agaricomycetes</taxon>
        <taxon>Russulales</taxon>
        <taxon>Russulaceae</taxon>
        <taxon>Russula</taxon>
    </lineage>
</organism>
<feature type="region of interest" description="Disordered" evidence="1">
    <location>
        <begin position="34"/>
        <end position="72"/>
    </location>
</feature>
<evidence type="ECO:0000313" key="3">
    <source>
        <dbReference type="Proteomes" id="UP000759537"/>
    </source>
</evidence>
<keyword evidence="3" id="KW-1185">Reference proteome</keyword>
<proteinExistence type="predicted"/>
<dbReference type="Proteomes" id="UP000759537">
    <property type="component" value="Unassembled WGS sequence"/>
</dbReference>
<dbReference type="PANTHER" id="PTHR37325:SF1">
    <property type="entry name" value="OXIDOREDUCTASE 21 KDA SUBUNIT, PUTATIVE (AFU_ORTHOLOGUE AFUA_4G05910)-RELATED"/>
    <property type="match status" value="1"/>
</dbReference>
<dbReference type="AlphaFoldDB" id="A0A9P5N0E2"/>
<evidence type="ECO:0000313" key="2">
    <source>
        <dbReference type="EMBL" id="KAF8482929.1"/>
    </source>
</evidence>
<protein>
    <submittedName>
        <fullName evidence="2">21 kDa subunit of NADH dehydrogenase</fullName>
    </submittedName>
</protein>
<comment type="caution">
    <text evidence="2">The sequence shown here is derived from an EMBL/GenBank/DDBJ whole genome shotgun (WGS) entry which is preliminary data.</text>
</comment>
<evidence type="ECO:0000256" key="1">
    <source>
        <dbReference type="SAM" id="MobiDB-lite"/>
    </source>
</evidence>
<accession>A0A9P5N0E2</accession>
<dbReference type="InterPro" id="IPR016813">
    <property type="entry name" value="NADH_Ub_cplx-1_21kDa"/>
</dbReference>
<dbReference type="PIRSF" id="PIRSF022976">
    <property type="entry name" value="NADH_Oxi_21kDa"/>
    <property type="match status" value="1"/>
</dbReference>
<dbReference type="PANTHER" id="PTHR37325">
    <property type="entry name" value="OXIDOREDUCTASE 21 KDA SUBUNIT, PUTATIVE (AFU_ORTHOLOGUE AFUA_4G05910)-RELATED"/>
    <property type="match status" value="1"/>
</dbReference>
<name>A0A9P5N0E2_9AGAM</name>
<dbReference type="EMBL" id="WHVB01000005">
    <property type="protein sequence ID" value="KAF8482929.1"/>
    <property type="molecule type" value="Genomic_DNA"/>
</dbReference>
<sequence>MATRKVADHTLYHLSPKGFWKKFRDAVAVDPAISSGLPLPSVNRQPPPGSRLEKYSTPATKASDPAQNPYWKRDVRRAYPQLSVVTQPELSTLLIQHSSPAAELAPPQDPTSSVTSVTSSRQQLGLSEAIGAIGAARKAYSSSSLPPTPPTPFKRWVPERAPDAPHDPNAYFPMILVK</sequence>
<dbReference type="OrthoDB" id="10261524at2759"/>
<dbReference type="CDD" id="cd22849">
    <property type="entry name" value="NuzM"/>
    <property type="match status" value="1"/>
</dbReference>
<reference evidence="2" key="2">
    <citation type="journal article" date="2020" name="Nat. Commun.">
        <title>Large-scale genome sequencing of mycorrhizal fungi provides insights into the early evolution of symbiotic traits.</title>
        <authorList>
            <person name="Miyauchi S."/>
            <person name="Kiss E."/>
            <person name="Kuo A."/>
            <person name="Drula E."/>
            <person name="Kohler A."/>
            <person name="Sanchez-Garcia M."/>
            <person name="Morin E."/>
            <person name="Andreopoulos B."/>
            <person name="Barry K.W."/>
            <person name="Bonito G."/>
            <person name="Buee M."/>
            <person name="Carver A."/>
            <person name="Chen C."/>
            <person name="Cichocki N."/>
            <person name="Clum A."/>
            <person name="Culley D."/>
            <person name="Crous P.W."/>
            <person name="Fauchery L."/>
            <person name="Girlanda M."/>
            <person name="Hayes R.D."/>
            <person name="Keri Z."/>
            <person name="LaButti K."/>
            <person name="Lipzen A."/>
            <person name="Lombard V."/>
            <person name="Magnuson J."/>
            <person name="Maillard F."/>
            <person name="Murat C."/>
            <person name="Nolan M."/>
            <person name="Ohm R.A."/>
            <person name="Pangilinan J."/>
            <person name="Pereira M.F."/>
            <person name="Perotto S."/>
            <person name="Peter M."/>
            <person name="Pfister S."/>
            <person name="Riley R."/>
            <person name="Sitrit Y."/>
            <person name="Stielow J.B."/>
            <person name="Szollosi G."/>
            <person name="Zifcakova L."/>
            <person name="Stursova M."/>
            <person name="Spatafora J.W."/>
            <person name="Tedersoo L."/>
            <person name="Vaario L.M."/>
            <person name="Yamada A."/>
            <person name="Yan M."/>
            <person name="Wang P."/>
            <person name="Xu J."/>
            <person name="Bruns T."/>
            <person name="Baldrian P."/>
            <person name="Vilgalys R."/>
            <person name="Dunand C."/>
            <person name="Henrissat B."/>
            <person name="Grigoriev I.V."/>
            <person name="Hibbett D."/>
            <person name="Nagy L.G."/>
            <person name="Martin F.M."/>
        </authorList>
    </citation>
    <scope>NUCLEOTIDE SEQUENCE</scope>
    <source>
        <strain evidence="2">Prilba</strain>
    </source>
</reference>